<proteinExistence type="predicted"/>
<dbReference type="EMBL" id="JAWDGP010004873">
    <property type="protein sequence ID" value="KAK3761565.1"/>
    <property type="molecule type" value="Genomic_DNA"/>
</dbReference>
<keyword evidence="3" id="KW-1185">Reference proteome</keyword>
<evidence type="ECO:0000256" key="1">
    <source>
        <dbReference type="SAM" id="MobiDB-lite"/>
    </source>
</evidence>
<accession>A0AAE1D9D2</accession>
<dbReference type="Proteomes" id="UP001283361">
    <property type="component" value="Unassembled WGS sequence"/>
</dbReference>
<sequence length="118" mass="12619">MGLFSEHKSCRHSTMCECGDKVKAQAAASSAGFKTTKPSGGVSAKMTGGGGGSKSGSLWAPSKSSKKKYSEDEYINYLKKVGKLPTSPIVLRGMVAKILKSNPSMDMDEMLIRVKRQL</sequence>
<evidence type="ECO:0000313" key="3">
    <source>
        <dbReference type="Proteomes" id="UP001283361"/>
    </source>
</evidence>
<reference evidence="2" key="1">
    <citation type="journal article" date="2023" name="G3 (Bethesda)">
        <title>A reference genome for the long-term kleptoplast-retaining sea slug Elysia crispata morphotype clarki.</title>
        <authorList>
            <person name="Eastman K.E."/>
            <person name="Pendleton A.L."/>
            <person name="Shaikh M.A."/>
            <person name="Suttiyut T."/>
            <person name="Ogas R."/>
            <person name="Tomko P."/>
            <person name="Gavelis G."/>
            <person name="Widhalm J.R."/>
            <person name="Wisecaver J.H."/>
        </authorList>
    </citation>
    <scope>NUCLEOTIDE SEQUENCE</scope>
    <source>
        <strain evidence="2">ECLA1</strain>
    </source>
</reference>
<protein>
    <submittedName>
        <fullName evidence="2">Uncharacterized protein</fullName>
    </submittedName>
</protein>
<dbReference type="AlphaFoldDB" id="A0AAE1D9D2"/>
<gene>
    <name evidence="2" type="ORF">RRG08_010289</name>
</gene>
<comment type="caution">
    <text evidence="2">The sequence shown here is derived from an EMBL/GenBank/DDBJ whole genome shotgun (WGS) entry which is preliminary data.</text>
</comment>
<name>A0AAE1D9D2_9GAST</name>
<organism evidence="2 3">
    <name type="scientific">Elysia crispata</name>
    <name type="common">lettuce slug</name>
    <dbReference type="NCBI Taxonomy" id="231223"/>
    <lineage>
        <taxon>Eukaryota</taxon>
        <taxon>Metazoa</taxon>
        <taxon>Spiralia</taxon>
        <taxon>Lophotrochozoa</taxon>
        <taxon>Mollusca</taxon>
        <taxon>Gastropoda</taxon>
        <taxon>Heterobranchia</taxon>
        <taxon>Euthyneura</taxon>
        <taxon>Panpulmonata</taxon>
        <taxon>Sacoglossa</taxon>
        <taxon>Placobranchoidea</taxon>
        <taxon>Plakobranchidae</taxon>
        <taxon>Elysia</taxon>
    </lineage>
</organism>
<evidence type="ECO:0000313" key="2">
    <source>
        <dbReference type="EMBL" id="KAK3761565.1"/>
    </source>
</evidence>
<feature type="region of interest" description="Disordered" evidence="1">
    <location>
        <begin position="30"/>
        <end position="68"/>
    </location>
</feature>